<protein>
    <submittedName>
        <fullName evidence="1">Glycosyl hydrolases family 43</fullName>
    </submittedName>
</protein>
<dbReference type="AlphaFoldDB" id="A0A517LX36"/>
<keyword evidence="1" id="KW-0378">Hydrolase</keyword>
<proteinExistence type="predicted"/>
<evidence type="ECO:0000313" key="1">
    <source>
        <dbReference type="EMBL" id="QDS87188.1"/>
    </source>
</evidence>
<organism evidence="1 2">
    <name type="scientific">Rosistilla ulvae</name>
    <dbReference type="NCBI Taxonomy" id="1930277"/>
    <lineage>
        <taxon>Bacteria</taxon>
        <taxon>Pseudomonadati</taxon>
        <taxon>Planctomycetota</taxon>
        <taxon>Planctomycetia</taxon>
        <taxon>Pirellulales</taxon>
        <taxon>Pirellulaceae</taxon>
        <taxon>Rosistilla</taxon>
    </lineage>
</organism>
<dbReference type="Proteomes" id="UP000319557">
    <property type="component" value="Chromosome"/>
</dbReference>
<evidence type="ECO:0000313" key="2">
    <source>
        <dbReference type="Proteomes" id="UP000319557"/>
    </source>
</evidence>
<dbReference type="SUPFAM" id="SSF75005">
    <property type="entry name" value="Arabinanase/levansucrase/invertase"/>
    <property type="match status" value="2"/>
</dbReference>
<sequence length="293" mass="32984">MLLPAFASAADDPPVPVIVKDWWQVAGNSDSSPHSEVVDHCFWTASDGKWRLWTQIRDTENGRIFSQWAGGARLNDQWRLSSELWQGEEKHGETPGVVQAPHVYKADGTYHMTYGGGGQICLATSQDGVMFRRHQSPSRLISELKNRTPSGIRDPYMTKIGDSYRIYYTKDDTVAMVEADRPDSQVWSTPIVVYREKTSRTQCPTVIQHADWFYLFCMGGSGEYQTQVLASKDPDDFGVDSGKQITVLQTSASEIIRDGSKWYISSLVPIRNDNGNVIKHGGVRLAPFNWVYK</sequence>
<reference evidence="1 2" key="1">
    <citation type="submission" date="2019-02" db="EMBL/GenBank/DDBJ databases">
        <title>Deep-cultivation of Planctomycetes and their phenomic and genomic characterization uncovers novel biology.</title>
        <authorList>
            <person name="Wiegand S."/>
            <person name="Jogler M."/>
            <person name="Boedeker C."/>
            <person name="Pinto D."/>
            <person name="Vollmers J."/>
            <person name="Rivas-Marin E."/>
            <person name="Kohn T."/>
            <person name="Peeters S.H."/>
            <person name="Heuer A."/>
            <person name="Rast P."/>
            <person name="Oberbeckmann S."/>
            <person name="Bunk B."/>
            <person name="Jeske O."/>
            <person name="Meyerdierks A."/>
            <person name="Storesund J.E."/>
            <person name="Kallscheuer N."/>
            <person name="Luecker S."/>
            <person name="Lage O.M."/>
            <person name="Pohl T."/>
            <person name="Merkel B.J."/>
            <person name="Hornburger P."/>
            <person name="Mueller R.-W."/>
            <person name="Bruemmer F."/>
            <person name="Labrenz M."/>
            <person name="Spormann A.M."/>
            <person name="Op den Camp H."/>
            <person name="Overmann J."/>
            <person name="Amann R."/>
            <person name="Jetten M.S.M."/>
            <person name="Mascher T."/>
            <person name="Medema M.H."/>
            <person name="Devos D.P."/>
            <person name="Kaster A.-K."/>
            <person name="Ovreas L."/>
            <person name="Rohde M."/>
            <person name="Galperin M.Y."/>
            <person name="Jogler C."/>
        </authorList>
    </citation>
    <scope>NUCLEOTIDE SEQUENCE [LARGE SCALE GENOMIC DNA]</scope>
    <source>
        <strain evidence="1 2">EC9</strain>
    </source>
</reference>
<accession>A0A517LX36</accession>
<dbReference type="GO" id="GO:0016787">
    <property type="term" value="F:hydrolase activity"/>
    <property type="evidence" value="ECO:0007669"/>
    <property type="project" value="UniProtKB-KW"/>
</dbReference>
<gene>
    <name evidence="1" type="ORF">EC9_13660</name>
</gene>
<dbReference type="Gene3D" id="2.115.10.20">
    <property type="entry name" value="Glycosyl hydrolase domain, family 43"/>
    <property type="match status" value="2"/>
</dbReference>
<dbReference type="EMBL" id="CP036261">
    <property type="protein sequence ID" value="QDS87188.1"/>
    <property type="molecule type" value="Genomic_DNA"/>
</dbReference>
<dbReference type="KEGG" id="ruv:EC9_13660"/>
<dbReference type="InterPro" id="IPR023296">
    <property type="entry name" value="Glyco_hydro_beta-prop_sf"/>
</dbReference>
<keyword evidence="2" id="KW-1185">Reference proteome</keyword>
<name>A0A517LX36_9BACT</name>